<evidence type="ECO:0000313" key="2">
    <source>
        <dbReference type="EMBL" id="MPC45005.1"/>
    </source>
</evidence>
<feature type="region of interest" description="Disordered" evidence="1">
    <location>
        <begin position="18"/>
        <end position="54"/>
    </location>
</feature>
<evidence type="ECO:0000313" key="3">
    <source>
        <dbReference type="Proteomes" id="UP000324222"/>
    </source>
</evidence>
<protein>
    <submittedName>
        <fullName evidence="2">Uncharacterized protein</fullName>
    </submittedName>
</protein>
<keyword evidence="3" id="KW-1185">Reference proteome</keyword>
<sequence length="133" mass="14627">MVSLFTSGQLANLFSKESTSGATYQTPTTTRCRPLQPPPASITGTTPIRPPPRRHREMRAFLMNNPNTTVMKGMHPSYSFFPHLLPRQEYTAACASGSVFSGCSPACQPRRNVAPAAIMAGFVDRKEPRFLLI</sequence>
<gene>
    <name evidence="2" type="ORF">E2C01_038688</name>
</gene>
<feature type="compositionally biased region" description="Polar residues" evidence="1">
    <location>
        <begin position="18"/>
        <end position="31"/>
    </location>
</feature>
<comment type="caution">
    <text evidence="2">The sequence shown here is derived from an EMBL/GenBank/DDBJ whole genome shotgun (WGS) entry which is preliminary data.</text>
</comment>
<dbReference type="EMBL" id="VSRR010006529">
    <property type="protein sequence ID" value="MPC45005.1"/>
    <property type="molecule type" value="Genomic_DNA"/>
</dbReference>
<name>A0A5B7FHG1_PORTR</name>
<dbReference type="Proteomes" id="UP000324222">
    <property type="component" value="Unassembled WGS sequence"/>
</dbReference>
<reference evidence="2 3" key="1">
    <citation type="submission" date="2019-05" db="EMBL/GenBank/DDBJ databases">
        <title>Another draft genome of Portunus trituberculatus and its Hox gene families provides insights of decapod evolution.</title>
        <authorList>
            <person name="Jeong J.-H."/>
            <person name="Song I."/>
            <person name="Kim S."/>
            <person name="Choi T."/>
            <person name="Kim D."/>
            <person name="Ryu S."/>
            <person name="Kim W."/>
        </authorList>
    </citation>
    <scope>NUCLEOTIDE SEQUENCE [LARGE SCALE GENOMIC DNA]</scope>
    <source>
        <tissue evidence="2">Muscle</tissue>
    </source>
</reference>
<organism evidence="2 3">
    <name type="scientific">Portunus trituberculatus</name>
    <name type="common">Swimming crab</name>
    <name type="synonym">Neptunus trituberculatus</name>
    <dbReference type="NCBI Taxonomy" id="210409"/>
    <lineage>
        <taxon>Eukaryota</taxon>
        <taxon>Metazoa</taxon>
        <taxon>Ecdysozoa</taxon>
        <taxon>Arthropoda</taxon>
        <taxon>Crustacea</taxon>
        <taxon>Multicrustacea</taxon>
        <taxon>Malacostraca</taxon>
        <taxon>Eumalacostraca</taxon>
        <taxon>Eucarida</taxon>
        <taxon>Decapoda</taxon>
        <taxon>Pleocyemata</taxon>
        <taxon>Brachyura</taxon>
        <taxon>Eubrachyura</taxon>
        <taxon>Portunoidea</taxon>
        <taxon>Portunidae</taxon>
        <taxon>Portuninae</taxon>
        <taxon>Portunus</taxon>
    </lineage>
</organism>
<accession>A0A5B7FHG1</accession>
<dbReference type="AlphaFoldDB" id="A0A5B7FHG1"/>
<proteinExistence type="predicted"/>
<evidence type="ECO:0000256" key="1">
    <source>
        <dbReference type="SAM" id="MobiDB-lite"/>
    </source>
</evidence>